<evidence type="ECO:0000256" key="1">
    <source>
        <dbReference type="SAM" id="Phobius"/>
    </source>
</evidence>
<evidence type="ECO:0000313" key="2">
    <source>
        <dbReference type="EMBL" id="VFS25900.1"/>
    </source>
</evidence>
<name>A0A484XNK1_9ENTR</name>
<protein>
    <submittedName>
        <fullName evidence="2">Uncharacterized protein</fullName>
    </submittedName>
</protein>
<evidence type="ECO:0000313" key="3">
    <source>
        <dbReference type="Proteomes" id="UP000351155"/>
    </source>
</evidence>
<gene>
    <name evidence="2" type="ORF">NCTC12126_02351</name>
</gene>
<feature type="transmembrane region" description="Helical" evidence="1">
    <location>
        <begin position="12"/>
        <end position="30"/>
    </location>
</feature>
<keyword evidence="1" id="KW-0472">Membrane</keyword>
<reference evidence="2 3" key="1">
    <citation type="submission" date="2019-03" db="EMBL/GenBank/DDBJ databases">
        <authorList>
            <consortium name="Pathogen Informatics"/>
        </authorList>
    </citation>
    <scope>NUCLEOTIDE SEQUENCE [LARGE SCALE GENOMIC DNA]</scope>
    <source>
        <strain evidence="2 3">NCTC12126</strain>
    </source>
</reference>
<keyword evidence="1" id="KW-0812">Transmembrane</keyword>
<keyword evidence="1" id="KW-1133">Transmembrane helix</keyword>
<dbReference type="EMBL" id="CAADIW010000021">
    <property type="protein sequence ID" value="VFS25900.1"/>
    <property type="molecule type" value="Genomic_DNA"/>
</dbReference>
<dbReference type="AlphaFoldDB" id="A0A484XNK1"/>
<dbReference type="Proteomes" id="UP000351155">
    <property type="component" value="Unassembled WGS sequence"/>
</dbReference>
<organism evidence="2 3">
    <name type="scientific">Enterobacter cancerogenus</name>
    <dbReference type="NCBI Taxonomy" id="69218"/>
    <lineage>
        <taxon>Bacteria</taxon>
        <taxon>Pseudomonadati</taxon>
        <taxon>Pseudomonadota</taxon>
        <taxon>Gammaproteobacteria</taxon>
        <taxon>Enterobacterales</taxon>
        <taxon>Enterobacteriaceae</taxon>
        <taxon>Enterobacter</taxon>
        <taxon>Enterobacter cloacae complex</taxon>
    </lineage>
</organism>
<sequence length="40" mass="4743">MKKKELSKLQQYVLCPLASIALTIVIYWQVHYISEIIKHL</sequence>
<proteinExistence type="predicted"/>
<accession>A0A484XNK1</accession>